<dbReference type="InterPro" id="IPR009003">
    <property type="entry name" value="Peptidase_S1_PA"/>
</dbReference>
<dbReference type="Pfam" id="PF13365">
    <property type="entry name" value="Trypsin_2"/>
    <property type="match status" value="1"/>
</dbReference>
<dbReference type="PANTHER" id="PTHR36234:SF5">
    <property type="entry name" value="LYSYL ENDOPEPTIDASE"/>
    <property type="match status" value="1"/>
</dbReference>
<dbReference type="Proteomes" id="UP000282060">
    <property type="component" value="Unassembled WGS sequence"/>
</dbReference>
<dbReference type="RefSeq" id="WP_126507191.1">
    <property type="nucleotide sequence ID" value="NZ_RXNV01000009.1"/>
</dbReference>
<name>A0A3S0KFM9_9GAMM</name>
<evidence type="ECO:0000313" key="4">
    <source>
        <dbReference type="Proteomes" id="UP000282060"/>
    </source>
</evidence>
<dbReference type="OrthoDB" id="5619888at2"/>
<reference evidence="3 4" key="1">
    <citation type="submission" date="2018-12" db="EMBL/GenBank/DDBJ databases">
        <authorList>
            <person name="Yu L."/>
        </authorList>
    </citation>
    <scope>NUCLEOTIDE SEQUENCE [LARGE SCALE GENOMIC DNA]</scope>
    <source>
        <strain evidence="3 4">HAW-EB5</strain>
    </source>
</reference>
<accession>A0A3S0KFM9</accession>
<evidence type="ECO:0000256" key="1">
    <source>
        <dbReference type="SAM" id="MobiDB-lite"/>
    </source>
</evidence>
<evidence type="ECO:0008006" key="5">
    <source>
        <dbReference type="Google" id="ProtNLM"/>
    </source>
</evidence>
<keyword evidence="4" id="KW-1185">Reference proteome</keyword>
<dbReference type="InterPro" id="IPR043504">
    <property type="entry name" value="Peptidase_S1_PA_chymotrypsin"/>
</dbReference>
<keyword evidence="2" id="KW-0732">Signal</keyword>
<gene>
    <name evidence="3" type="ORF">EKG39_17070</name>
</gene>
<evidence type="ECO:0000313" key="3">
    <source>
        <dbReference type="EMBL" id="RTR29778.1"/>
    </source>
</evidence>
<protein>
    <recommendedName>
        <fullName evidence="5">Serine protease</fullName>
    </recommendedName>
</protein>
<feature type="signal peptide" evidence="2">
    <location>
        <begin position="1"/>
        <end position="25"/>
    </location>
</feature>
<dbReference type="SUPFAM" id="SSF50494">
    <property type="entry name" value="Trypsin-like serine proteases"/>
    <property type="match status" value="1"/>
</dbReference>
<sequence length="475" mass="50486">MKYFNQLLITLSLGLAILSSAQALAVSKAPEITSKGQVIAEQKQAMKNLHGKLKASLRAAERHTVELTSSELQTLTTPGMDPTGRYRVGVHRAVGKSVSHDNRDLIINIPGAYAVRLELTHVRGVVAVFNEAGQAYQYSQDGFTHTFIGEQVTVRGAAHIEGAGAVNKGGNLCDFNASCVENAECKNIGMPDNIDDVRNAYASILFRSGGFYYVCSGGLVADSDSGSEIPYFLTARHCVSKGREANSVETFFQYTQSCSTEPQDCSTQPDFSTVGSSIVKSGRKGDYSLLRLSQIPPSGSVFLGWNSDPIASTDAAELFRISHPGGAPQAYSKHWVDTDAPNCSSWPRGNWIYSRDLFGATEGGSSGSPVLNSNAEIVGQLSGGCGYNVNDVCDSGSNATVDGAFAAYYSDISQYLGGGDPDPGGDCTDADGDGWCVEEGDCDDNDPQVNPGRNDRGRKWGNDGKDNDCNGIIDG</sequence>
<organism evidence="3 4">
    <name type="scientific">Shewanella atlantica</name>
    <dbReference type="NCBI Taxonomy" id="271099"/>
    <lineage>
        <taxon>Bacteria</taxon>
        <taxon>Pseudomonadati</taxon>
        <taxon>Pseudomonadota</taxon>
        <taxon>Gammaproteobacteria</taxon>
        <taxon>Alteromonadales</taxon>
        <taxon>Shewanellaceae</taxon>
        <taxon>Shewanella</taxon>
    </lineage>
</organism>
<proteinExistence type="predicted"/>
<feature type="compositionally biased region" description="Basic and acidic residues" evidence="1">
    <location>
        <begin position="453"/>
        <end position="468"/>
    </location>
</feature>
<dbReference type="AlphaFoldDB" id="A0A3S0KFM9"/>
<feature type="chain" id="PRO_5018527960" description="Serine protease" evidence="2">
    <location>
        <begin position="26"/>
        <end position="475"/>
    </location>
</feature>
<evidence type="ECO:0000256" key="2">
    <source>
        <dbReference type="SAM" id="SignalP"/>
    </source>
</evidence>
<dbReference type="EMBL" id="RXNV01000009">
    <property type="protein sequence ID" value="RTR29778.1"/>
    <property type="molecule type" value="Genomic_DNA"/>
</dbReference>
<feature type="region of interest" description="Disordered" evidence="1">
    <location>
        <begin position="438"/>
        <end position="475"/>
    </location>
</feature>
<dbReference type="PANTHER" id="PTHR36234">
    <property type="entry name" value="LYSYL ENDOPEPTIDASE"/>
    <property type="match status" value="1"/>
</dbReference>
<dbReference type="Gene3D" id="2.40.10.10">
    <property type="entry name" value="Trypsin-like serine proteases"/>
    <property type="match status" value="2"/>
</dbReference>
<comment type="caution">
    <text evidence="3">The sequence shown here is derived from an EMBL/GenBank/DDBJ whole genome shotgun (WGS) entry which is preliminary data.</text>
</comment>